<feature type="domain" description="Protein kinase" evidence="2">
    <location>
        <begin position="421"/>
        <end position="642"/>
    </location>
</feature>
<gene>
    <name evidence="3" type="ORF">PHYSODRAFT_337959</name>
</gene>
<dbReference type="InterPro" id="IPR000719">
    <property type="entry name" value="Prot_kinase_dom"/>
</dbReference>
<dbReference type="InterPro" id="IPR008271">
    <property type="entry name" value="Ser/Thr_kinase_AS"/>
</dbReference>
<dbReference type="SUPFAM" id="SSF56112">
    <property type="entry name" value="Protein kinase-like (PK-like)"/>
    <property type="match status" value="1"/>
</dbReference>
<evidence type="ECO:0000313" key="4">
    <source>
        <dbReference type="Proteomes" id="UP000002640"/>
    </source>
</evidence>
<name>G4ZZL6_PHYSP</name>
<dbReference type="AlphaFoldDB" id="G4ZZL6"/>
<dbReference type="PANTHER" id="PTHR44329">
    <property type="entry name" value="SERINE/THREONINE-PROTEIN KINASE TNNI3K-RELATED"/>
    <property type="match status" value="1"/>
</dbReference>
<dbReference type="PROSITE" id="PS00108">
    <property type="entry name" value="PROTEIN_KINASE_ST"/>
    <property type="match status" value="1"/>
</dbReference>
<evidence type="ECO:0000256" key="1">
    <source>
        <dbReference type="SAM" id="MobiDB-lite"/>
    </source>
</evidence>
<keyword evidence="4" id="KW-1185">Reference proteome</keyword>
<dbReference type="Pfam" id="PF00069">
    <property type="entry name" value="Pkinase"/>
    <property type="match status" value="1"/>
</dbReference>
<dbReference type="EMBL" id="JH159158">
    <property type="protein sequence ID" value="EGZ11216.1"/>
    <property type="molecule type" value="Genomic_DNA"/>
</dbReference>
<proteinExistence type="predicted"/>
<dbReference type="RefSeq" id="XP_009533961.1">
    <property type="nucleotide sequence ID" value="XM_009535666.1"/>
</dbReference>
<dbReference type="KEGG" id="psoj:PHYSODRAFT_337959"/>
<sequence length="642" mass="71354">MTLDSGARSRYLKVAPLPSHEAFFAFDGTRVPVTCTKQLVYVMTIVKVQRATRSKCSQGSECQDASKDQQSFKERRPSSKDYNRNRIEDGRRKEEAEGSRITCEHLGLAMYKALCVLDIAAADSDKLYFRAKAGDTARPFSSLQLPLRLQQRLDDLQLVWGDLPGIDQRALLWDSGFALSPTNEVIQIWPLGGWSMVDLAVPLVEFQAVGCVEINCTQTDNTTSLSNLFCNGEQMVNAARCAVEDFIDKSDTRSAMWKTGGNPEVVPTSLIMRHIWKDGGSNISYDVAAIHTVGKDDEAAYGECTTKEQNKGFGSRTLPCLSVGKMSEEAKTQMQEVEGSDWVSRWLVEAYGTQASDASSSNGGNTIILVLLIPIIAGTGGRSSQEELDLRTGLQLRVQRHAKDAPVQEHLVEKRIPFENIRFDRAISKGVNGEVWVGEYSGRQVAIKRLLQARDNRAEDVEEFSIEIELSASLVHPNNVTFIGVAWNTLNNLVMVLEYFPAGDLLAYLVKNEDLLTWAQDKLGIAVGVARAVRYLHSQSPPLIHRDLKSKNIMLTRKLEPKLIDFGVSRGRHEHSMTAGVGTPYWSAPEILEEKRYTEQTDIYSFGVVLSELDTGKLPYHDALTPDGKKPKPFHILSDVIA</sequence>
<evidence type="ECO:0000259" key="2">
    <source>
        <dbReference type="PROSITE" id="PS50011"/>
    </source>
</evidence>
<dbReference type="InterPro" id="IPR051681">
    <property type="entry name" value="Ser/Thr_Kinases-Pseudokinases"/>
</dbReference>
<dbReference type="GeneID" id="20647480"/>
<dbReference type="InterPro" id="IPR011009">
    <property type="entry name" value="Kinase-like_dom_sf"/>
</dbReference>
<dbReference type="PROSITE" id="PS50011">
    <property type="entry name" value="PROTEIN_KINASE_DOM"/>
    <property type="match status" value="1"/>
</dbReference>
<dbReference type="GO" id="GO:0004674">
    <property type="term" value="F:protein serine/threonine kinase activity"/>
    <property type="evidence" value="ECO:0007669"/>
    <property type="project" value="TreeGrafter"/>
</dbReference>
<feature type="region of interest" description="Disordered" evidence="1">
    <location>
        <begin position="57"/>
        <end position="94"/>
    </location>
</feature>
<dbReference type="SMR" id="G4ZZL6"/>
<reference evidence="3 4" key="1">
    <citation type="journal article" date="2006" name="Science">
        <title>Phytophthora genome sequences uncover evolutionary origins and mechanisms of pathogenesis.</title>
        <authorList>
            <person name="Tyler B.M."/>
            <person name="Tripathy S."/>
            <person name="Zhang X."/>
            <person name="Dehal P."/>
            <person name="Jiang R.H."/>
            <person name="Aerts A."/>
            <person name="Arredondo F.D."/>
            <person name="Baxter L."/>
            <person name="Bensasson D."/>
            <person name="Beynon J.L."/>
            <person name="Chapman J."/>
            <person name="Damasceno C.M."/>
            <person name="Dorrance A.E."/>
            <person name="Dou D."/>
            <person name="Dickerman A.W."/>
            <person name="Dubchak I.L."/>
            <person name="Garbelotto M."/>
            <person name="Gijzen M."/>
            <person name="Gordon S.G."/>
            <person name="Govers F."/>
            <person name="Grunwald N.J."/>
            <person name="Huang W."/>
            <person name="Ivors K.L."/>
            <person name="Jones R.W."/>
            <person name="Kamoun S."/>
            <person name="Krampis K."/>
            <person name="Lamour K.H."/>
            <person name="Lee M.K."/>
            <person name="McDonald W.H."/>
            <person name="Medina M."/>
            <person name="Meijer H.J."/>
            <person name="Nordberg E.K."/>
            <person name="Maclean D.J."/>
            <person name="Ospina-Giraldo M.D."/>
            <person name="Morris P.F."/>
            <person name="Phuntumart V."/>
            <person name="Putnam N.H."/>
            <person name="Rash S."/>
            <person name="Rose J.K."/>
            <person name="Sakihama Y."/>
            <person name="Salamov A.A."/>
            <person name="Savidor A."/>
            <person name="Scheuring C.F."/>
            <person name="Smith B.M."/>
            <person name="Sobral B.W."/>
            <person name="Terry A."/>
            <person name="Torto-Alalibo T.A."/>
            <person name="Win J."/>
            <person name="Xu Z."/>
            <person name="Zhang H."/>
            <person name="Grigoriev I.V."/>
            <person name="Rokhsar D.S."/>
            <person name="Boore J.L."/>
        </authorList>
    </citation>
    <scope>NUCLEOTIDE SEQUENCE [LARGE SCALE GENOMIC DNA]</scope>
    <source>
        <strain evidence="3 4">P6497</strain>
    </source>
</reference>
<dbReference type="Gene3D" id="1.10.510.10">
    <property type="entry name" value="Transferase(Phosphotransferase) domain 1"/>
    <property type="match status" value="1"/>
</dbReference>
<evidence type="ECO:0000313" key="3">
    <source>
        <dbReference type="EMBL" id="EGZ11216.1"/>
    </source>
</evidence>
<dbReference type="SMART" id="SM00220">
    <property type="entry name" value="S_TKc"/>
    <property type="match status" value="1"/>
</dbReference>
<protein>
    <recommendedName>
        <fullName evidence="2">Protein kinase domain-containing protein</fullName>
    </recommendedName>
</protein>
<dbReference type="PANTHER" id="PTHR44329:SF214">
    <property type="entry name" value="PROTEIN KINASE DOMAIN-CONTAINING PROTEIN"/>
    <property type="match status" value="1"/>
</dbReference>
<dbReference type="GO" id="GO:0005524">
    <property type="term" value="F:ATP binding"/>
    <property type="evidence" value="ECO:0007669"/>
    <property type="project" value="InterPro"/>
</dbReference>
<dbReference type="Proteomes" id="UP000002640">
    <property type="component" value="Unassembled WGS sequence"/>
</dbReference>
<accession>G4ZZL6</accession>
<feature type="compositionally biased region" description="Basic and acidic residues" evidence="1">
    <location>
        <begin position="64"/>
        <end position="94"/>
    </location>
</feature>
<dbReference type="STRING" id="1094619.G4ZZL6"/>
<organism evidence="3 4">
    <name type="scientific">Phytophthora sojae (strain P6497)</name>
    <name type="common">Soybean stem and root rot agent</name>
    <name type="synonym">Phytophthora megasperma f. sp. glycines</name>
    <dbReference type="NCBI Taxonomy" id="1094619"/>
    <lineage>
        <taxon>Eukaryota</taxon>
        <taxon>Sar</taxon>
        <taxon>Stramenopiles</taxon>
        <taxon>Oomycota</taxon>
        <taxon>Peronosporomycetes</taxon>
        <taxon>Peronosporales</taxon>
        <taxon>Peronosporaceae</taxon>
        <taxon>Phytophthora</taxon>
    </lineage>
</organism>
<dbReference type="InParanoid" id="G4ZZL6"/>